<organism evidence="1">
    <name type="scientific">Shewanella frigidimarina</name>
    <dbReference type="NCBI Taxonomy" id="56812"/>
    <lineage>
        <taxon>Bacteria</taxon>
        <taxon>Pseudomonadati</taxon>
        <taxon>Pseudomonadota</taxon>
        <taxon>Gammaproteobacteria</taxon>
        <taxon>Alteromonadales</taxon>
        <taxon>Shewanellaceae</taxon>
        <taxon>Shewanella</taxon>
    </lineage>
</organism>
<keyword evidence="1" id="KW-0378">Hydrolase</keyword>
<dbReference type="InterPro" id="IPR036412">
    <property type="entry name" value="HAD-like_sf"/>
</dbReference>
<dbReference type="NCBIfam" id="TIGR01509">
    <property type="entry name" value="HAD-SF-IA-v3"/>
    <property type="match status" value="1"/>
</dbReference>
<dbReference type="NCBIfam" id="NF011564">
    <property type="entry name" value="PRK14988.1"/>
    <property type="match status" value="1"/>
</dbReference>
<dbReference type="EMBL" id="LRDC01000012">
    <property type="protein sequence ID" value="KVX02528.1"/>
    <property type="molecule type" value="Genomic_DNA"/>
</dbReference>
<dbReference type="CDD" id="cd01427">
    <property type="entry name" value="HAD_like"/>
    <property type="match status" value="1"/>
</dbReference>
<comment type="caution">
    <text evidence="1">The sequence shown here is derived from an EMBL/GenBank/DDBJ whole genome shotgun (WGS) entry which is preliminary data.</text>
</comment>
<dbReference type="Pfam" id="PF00702">
    <property type="entry name" value="Hydrolase"/>
    <property type="match status" value="1"/>
</dbReference>
<evidence type="ECO:0000313" key="1">
    <source>
        <dbReference type="EMBL" id="KVX02528.1"/>
    </source>
</evidence>
<dbReference type="GO" id="GO:0016787">
    <property type="term" value="F:hydrolase activity"/>
    <property type="evidence" value="ECO:0007669"/>
    <property type="project" value="UniProtKB-KW"/>
</dbReference>
<dbReference type="Gene3D" id="3.40.50.1000">
    <property type="entry name" value="HAD superfamily/HAD-like"/>
    <property type="match status" value="1"/>
</dbReference>
<reference evidence="1 2" key="1">
    <citation type="submission" date="2016-01" db="EMBL/GenBank/DDBJ databases">
        <title>Draft genome of the antarctic isolate Shewanella frigidimarina Ag06-30.</title>
        <authorList>
            <person name="Parmeciano Di Noto G."/>
            <person name="Vazquez S."/>
            <person name="Mac Cormack W."/>
            <person name="Iriarte A."/>
            <person name="Quiroga C."/>
        </authorList>
    </citation>
    <scope>NUCLEOTIDE SEQUENCE [LARGE SCALE GENOMIC DNA]</scope>
    <source>
        <strain evidence="1 2">Ag06-30</strain>
    </source>
</reference>
<dbReference type="Proteomes" id="UP000055702">
    <property type="component" value="Unassembled WGS sequence"/>
</dbReference>
<dbReference type="SUPFAM" id="SSF56784">
    <property type="entry name" value="HAD-like"/>
    <property type="match status" value="1"/>
</dbReference>
<evidence type="ECO:0000313" key="2">
    <source>
        <dbReference type="Proteomes" id="UP000055702"/>
    </source>
</evidence>
<protein>
    <submittedName>
        <fullName evidence="1">HAD family hydrolase</fullName>
    </submittedName>
</protein>
<dbReference type="InterPro" id="IPR023214">
    <property type="entry name" value="HAD_sf"/>
</dbReference>
<dbReference type="AlphaFoldDB" id="A0A119D084"/>
<dbReference type="SFLD" id="SFLDS00003">
    <property type="entry name" value="Haloacid_Dehalogenase"/>
    <property type="match status" value="1"/>
</dbReference>
<proteinExistence type="predicted"/>
<gene>
    <name evidence="1" type="ORF">AWJ07_13500</name>
</gene>
<dbReference type="SFLD" id="SFLDG01129">
    <property type="entry name" value="C1.5:_HAD__Beta-PGM__Phosphata"/>
    <property type="match status" value="1"/>
</dbReference>
<dbReference type="InterPro" id="IPR006439">
    <property type="entry name" value="HAD-SF_hydro_IA"/>
</dbReference>
<dbReference type="RefSeq" id="WP_059745196.1">
    <property type="nucleotide sequence ID" value="NZ_LRDC01000012.1"/>
</dbReference>
<accession>A0A119D084</accession>
<dbReference type="PANTHER" id="PTHR43611:SF3">
    <property type="entry name" value="FLAVIN MONONUCLEOTIDE HYDROLASE 1, CHLOROPLATIC"/>
    <property type="match status" value="1"/>
</dbReference>
<sequence length="221" mass="25360">MFDWNTIDTVLLDMDGTLLDLHFDNHFWLHLVPQQLSMQRQISLDEAHTLVKQAYYDVVGTLDWYCLDYWQRYLQLDILALHHGSADRIKLRQDSMPFLQALAGASKRRILFTNAHPQSLALKLTHTNLADGLDELLSSHESGYPKEHPQFWQYALTKFNLDPSRCLFIDDSEVILAASKKAGIGYQLGIKNPDSQKPHIEFADYPAITDYQSLSLALKSI</sequence>
<dbReference type="PANTHER" id="PTHR43611">
    <property type="entry name" value="ALPHA-D-GLUCOSE 1-PHOSPHATE PHOSPHATASE"/>
    <property type="match status" value="1"/>
</dbReference>
<name>A0A119D084_SHEFR</name>